<protein>
    <submittedName>
        <fullName evidence="2">Acyl dehydratase</fullName>
    </submittedName>
</protein>
<feature type="domain" description="MaoC-like" evidence="1">
    <location>
        <begin position="25"/>
        <end position="127"/>
    </location>
</feature>
<dbReference type="CDD" id="cd03441">
    <property type="entry name" value="R_hydratase_like"/>
    <property type="match status" value="1"/>
</dbReference>
<gene>
    <name evidence="2" type="ORF">GCM10011611_07250</name>
</gene>
<evidence type="ECO:0000259" key="1">
    <source>
        <dbReference type="Pfam" id="PF01575"/>
    </source>
</evidence>
<evidence type="ECO:0000313" key="2">
    <source>
        <dbReference type="EMBL" id="GGF04402.1"/>
    </source>
</evidence>
<dbReference type="InterPro" id="IPR052342">
    <property type="entry name" value="MCH/BMMD"/>
</dbReference>
<accession>A0A8J2YQ61</accession>
<comment type="caution">
    <text evidence="2">The sequence shown here is derived from an EMBL/GenBank/DDBJ whole genome shotgun (WGS) entry which is preliminary data.</text>
</comment>
<dbReference type="PANTHER" id="PTHR43664">
    <property type="entry name" value="MONOAMINE OXIDASE-RELATED"/>
    <property type="match status" value="1"/>
</dbReference>
<evidence type="ECO:0000313" key="3">
    <source>
        <dbReference type="Proteomes" id="UP000646365"/>
    </source>
</evidence>
<reference evidence="2" key="1">
    <citation type="journal article" date="2014" name="Int. J. Syst. Evol. Microbiol.">
        <title>Complete genome sequence of Corynebacterium casei LMG S-19264T (=DSM 44701T), isolated from a smear-ripened cheese.</title>
        <authorList>
            <consortium name="US DOE Joint Genome Institute (JGI-PGF)"/>
            <person name="Walter F."/>
            <person name="Albersmeier A."/>
            <person name="Kalinowski J."/>
            <person name="Ruckert C."/>
        </authorList>
    </citation>
    <scope>NUCLEOTIDE SEQUENCE</scope>
    <source>
        <strain evidence="2">CGMCC 1.15725</strain>
    </source>
</reference>
<sequence>MTVVSGEGEGRALPAGEYWYEDLEPGDHYETGAIGVTEAHIVAFAGLSGDFFDVHMDDEFARAQGFPARVAHGLLGLALADGLKNRASVRIMAVASLGWNYRFKGAIFAGDRIRALIRVVAKRVSSKGQGLLTLGFEVRKQGGEVAQEGETTLLIRFRPGRALPAGPPD</sequence>
<dbReference type="AlphaFoldDB" id="A0A8J2YQ61"/>
<dbReference type="InterPro" id="IPR002539">
    <property type="entry name" value="MaoC-like_dom"/>
</dbReference>
<dbReference type="RefSeq" id="WP_189042644.1">
    <property type="nucleotide sequence ID" value="NZ_BMJQ01000002.1"/>
</dbReference>
<dbReference type="InterPro" id="IPR029069">
    <property type="entry name" value="HotDog_dom_sf"/>
</dbReference>
<proteinExistence type="predicted"/>
<reference evidence="2" key="2">
    <citation type="submission" date="2020-09" db="EMBL/GenBank/DDBJ databases">
        <authorList>
            <person name="Sun Q."/>
            <person name="Zhou Y."/>
        </authorList>
    </citation>
    <scope>NUCLEOTIDE SEQUENCE</scope>
    <source>
        <strain evidence="2">CGMCC 1.15725</strain>
    </source>
</reference>
<dbReference type="EMBL" id="BMJQ01000002">
    <property type="protein sequence ID" value="GGF04402.1"/>
    <property type="molecule type" value="Genomic_DNA"/>
</dbReference>
<name>A0A8J2YQ61_9PROT</name>
<dbReference type="PANTHER" id="PTHR43664:SF1">
    <property type="entry name" value="BETA-METHYLMALYL-COA DEHYDRATASE"/>
    <property type="match status" value="1"/>
</dbReference>
<dbReference type="SUPFAM" id="SSF54637">
    <property type="entry name" value="Thioesterase/thiol ester dehydrase-isomerase"/>
    <property type="match status" value="1"/>
</dbReference>
<dbReference type="Pfam" id="PF01575">
    <property type="entry name" value="MaoC_dehydratas"/>
    <property type="match status" value="1"/>
</dbReference>
<dbReference type="Proteomes" id="UP000646365">
    <property type="component" value="Unassembled WGS sequence"/>
</dbReference>
<organism evidence="2 3">
    <name type="scientific">Aliidongia dinghuensis</name>
    <dbReference type="NCBI Taxonomy" id="1867774"/>
    <lineage>
        <taxon>Bacteria</taxon>
        <taxon>Pseudomonadati</taxon>
        <taxon>Pseudomonadota</taxon>
        <taxon>Alphaproteobacteria</taxon>
        <taxon>Rhodospirillales</taxon>
        <taxon>Dongiaceae</taxon>
        <taxon>Aliidongia</taxon>
    </lineage>
</organism>
<keyword evidence="3" id="KW-1185">Reference proteome</keyword>
<dbReference type="Gene3D" id="3.10.129.10">
    <property type="entry name" value="Hotdog Thioesterase"/>
    <property type="match status" value="1"/>
</dbReference>